<evidence type="ECO:0000256" key="5">
    <source>
        <dbReference type="SAM" id="MobiDB-lite"/>
    </source>
</evidence>
<feature type="domain" description="CHY-type" evidence="7">
    <location>
        <begin position="309"/>
        <end position="376"/>
    </location>
</feature>
<feature type="region of interest" description="Disordered" evidence="5">
    <location>
        <begin position="667"/>
        <end position="707"/>
    </location>
</feature>
<evidence type="ECO:0000256" key="1">
    <source>
        <dbReference type="ARBA" id="ARBA00022723"/>
    </source>
</evidence>
<dbReference type="Pfam" id="PF14599">
    <property type="entry name" value="zinc_ribbon_6"/>
    <property type="match status" value="1"/>
</dbReference>
<evidence type="ECO:0000256" key="4">
    <source>
        <dbReference type="PROSITE-ProRule" id="PRU00601"/>
    </source>
</evidence>
<dbReference type="EMBL" id="KE375222">
    <property type="protein sequence ID" value="EPQ61473.1"/>
    <property type="molecule type" value="Genomic_DNA"/>
</dbReference>
<dbReference type="PANTHER" id="PTHR21319">
    <property type="entry name" value="RING FINGER AND CHY ZINC FINGER DOMAIN-CONTAINING PROTEIN 1"/>
    <property type="match status" value="1"/>
</dbReference>
<reference evidence="11" key="1">
    <citation type="journal article" date="2013" name="Nat. Genet.">
        <title>The wheat powdery mildew genome shows the unique evolution of an obligate biotroph.</title>
        <authorList>
            <person name="Wicker T."/>
            <person name="Oberhaensli S."/>
            <person name="Parlange F."/>
            <person name="Buchmann J.P."/>
            <person name="Shatalina M."/>
            <person name="Roffler S."/>
            <person name="Ben-David R."/>
            <person name="Dolezel J."/>
            <person name="Simkova H."/>
            <person name="Schulze-Lefert P."/>
            <person name="Spanu P.D."/>
            <person name="Bruggmann R."/>
            <person name="Amselem J."/>
            <person name="Quesneville H."/>
            <person name="Ver Loren van Themaat E."/>
            <person name="Paape T."/>
            <person name="Shimizu K.K."/>
            <person name="Keller B."/>
        </authorList>
    </citation>
    <scope>NUCLEOTIDE SEQUENCE [LARGE SCALE GENOMIC DNA]</scope>
    <source>
        <strain evidence="11">96224</strain>
    </source>
</reference>
<gene>
    <name evidence="9" type="ORF">BGT96224_1110</name>
    <name evidence="10" type="ORF">BGT96224V2_LOCUS7109</name>
</gene>
<dbReference type="Proteomes" id="UP000053110">
    <property type="component" value="Unassembled WGS sequence"/>
</dbReference>
<keyword evidence="2 4" id="KW-0863">Zinc-finger</keyword>
<dbReference type="PROSITE" id="PS51270">
    <property type="entry name" value="ZF_CTCHY"/>
    <property type="match status" value="1"/>
</dbReference>
<accession>A0A061HBW8</accession>
<organism evidence="10">
    <name type="scientific">Blumeria graminis f. sp. tritici 96224</name>
    <dbReference type="NCBI Taxonomy" id="1268274"/>
    <lineage>
        <taxon>Eukaryota</taxon>
        <taxon>Fungi</taxon>
        <taxon>Dikarya</taxon>
        <taxon>Ascomycota</taxon>
        <taxon>Pezizomycotina</taxon>
        <taxon>Leotiomycetes</taxon>
        <taxon>Erysiphales</taxon>
        <taxon>Erysiphaceae</taxon>
        <taxon>Blumeria</taxon>
    </lineage>
</organism>
<feature type="domain" description="CTCHY-type" evidence="8">
    <location>
        <begin position="378"/>
        <end position="445"/>
    </location>
</feature>
<dbReference type="GO" id="GO:0005634">
    <property type="term" value="C:nucleus"/>
    <property type="evidence" value="ECO:0007669"/>
    <property type="project" value="TreeGrafter"/>
</dbReference>
<dbReference type="GO" id="GO:0061630">
    <property type="term" value="F:ubiquitin protein ligase activity"/>
    <property type="evidence" value="ECO:0007669"/>
    <property type="project" value="TreeGrafter"/>
</dbReference>
<dbReference type="AlphaFoldDB" id="A0A061HBW8"/>
<evidence type="ECO:0000256" key="2">
    <source>
        <dbReference type="ARBA" id="ARBA00022771"/>
    </source>
</evidence>
<dbReference type="InterPro" id="IPR017921">
    <property type="entry name" value="Znf_CTCHY"/>
</dbReference>
<evidence type="ECO:0000259" key="7">
    <source>
        <dbReference type="PROSITE" id="PS51266"/>
    </source>
</evidence>
<reference evidence="9" key="2">
    <citation type="submission" date="2013-01" db="EMBL/GenBank/DDBJ databases">
        <title>The wheat powdery mildew genome reveals unique evolution of an obligate biotroph.</title>
        <authorList>
            <person name="Oberhaensli S."/>
            <person name="Wicker T."/>
            <person name="Keller B."/>
        </authorList>
    </citation>
    <scope>NUCLEOTIDE SEQUENCE</scope>
    <source>
        <strain evidence="9">96224</strain>
    </source>
</reference>
<protein>
    <submittedName>
        <fullName evidence="10">Bgt-1110</fullName>
    </submittedName>
</protein>
<keyword evidence="1" id="KW-0479">Metal-binding</keyword>
<dbReference type="OrthoDB" id="411372at2759"/>
<dbReference type="GO" id="GO:0006511">
    <property type="term" value="P:ubiquitin-dependent protein catabolic process"/>
    <property type="evidence" value="ECO:0007669"/>
    <property type="project" value="TreeGrafter"/>
</dbReference>
<dbReference type="InterPro" id="IPR008913">
    <property type="entry name" value="Znf_CHY"/>
</dbReference>
<evidence type="ECO:0000256" key="3">
    <source>
        <dbReference type="ARBA" id="ARBA00022833"/>
    </source>
</evidence>
<dbReference type="SUPFAM" id="SSF57850">
    <property type="entry name" value="RING/U-box"/>
    <property type="match status" value="1"/>
</dbReference>
<evidence type="ECO:0000313" key="11">
    <source>
        <dbReference type="Proteomes" id="UP000053110"/>
    </source>
</evidence>
<keyword evidence="3" id="KW-0862">Zinc</keyword>
<dbReference type="PANTHER" id="PTHR21319:SF0">
    <property type="entry name" value="AND RING FINGER DOMAIN PROTEIN, PUTATIVE (AFU_ORTHOLOGUE AFUA_1G08900)-RELATED"/>
    <property type="match status" value="1"/>
</dbReference>
<dbReference type="Pfam" id="PF13639">
    <property type="entry name" value="zf-RING_2"/>
    <property type="match status" value="1"/>
</dbReference>
<reference evidence="10" key="3">
    <citation type="submission" date="2018-07" db="EMBL/GenBank/DDBJ databases">
        <authorList>
            <person name="Quirk P.G."/>
            <person name="Krulwich T.A."/>
        </authorList>
    </citation>
    <scope>NUCLEOTIDE SEQUENCE</scope>
    <source>
        <strain evidence="10">96224</strain>
    </source>
</reference>
<evidence type="ECO:0000313" key="9">
    <source>
        <dbReference type="EMBL" id="EPQ61473.1"/>
    </source>
</evidence>
<feature type="domain" description="RING-type" evidence="6">
    <location>
        <begin position="446"/>
        <end position="488"/>
    </location>
</feature>
<dbReference type="HOGENOM" id="CLU_013368_4_3_1"/>
<dbReference type="PROSITE" id="PS50089">
    <property type="entry name" value="ZF_RING_2"/>
    <property type="match status" value="1"/>
</dbReference>
<dbReference type="CDD" id="cd16464">
    <property type="entry name" value="RING-H2_Pirh2-like"/>
    <property type="match status" value="1"/>
</dbReference>
<dbReference type="Pfam" id="PF05495">
    <property type="entry name" value="zf-CHY"/>
    <property type="match status" value="1"/>
</dbReference>
<evidence type="ECO:0000259" key="6">
    <source>
        <dbReference type="PROSITE" id="PS50089"/>
    </source>
</evidence>
<feature type="compositionally biased region" description="Acidic residues" evidence="5">
    <location>
        <begin position="674"/>
        <end position="701"/>
    </location>
</feature>
<dbReference type="Gene3D" id="2.20.28.10">
    <property type="match status" value="1"/>
</dbReference>
<sequence length="707" mass="79290">MSYLVHEFLIEPVLRQARQLSRSSTPRDSIPNLTAASLSSHEVAIDDTTAEHYRGSRLSDTSSLEAEESNNDAPSNAPLIFSSNLASSQIEIDSDAENLELSDPSWPSGNVDSLQNMLRLSASELPDRIPISNQTRTPSLSMTNTAAESSFNDNIHDSRAAWNNSSDIASHRLTIDETPSIVSTLHPRTNSLPEDDGMKALRQKILLVQAMNISPEQKARRMHHLLNRDYMKAKAKPQTESTPPNTICQERPTTPGSLSFFLWQMNGSPESTAEKISHIYQLSPEDLTQTYVPLEPVEYDDCGESSNKDEAQVLGCRHYQRNVKLQCSACQKWYTCRLCHDEVEDHILNRKATKNMLCMICGCAQRAGEFCAECGGRTAWYYCDVCKLWDNDTRKSIYHCHDCGICRKGLGIGKDFFHCKQTCGTCMSTSVEHSHKCIERVSDCDCPICGEYMFTSPSPVVFMLCGHSIHKACYDEYLKSSYKCPICSKSTVNMETQFRNLDRAVESQPMPPQFRDTKALVSCNDCYAKSVVIYHWLGLKCAICDSYNTAQLSILSGPSAATENIESNNDVPQDFGAREVSSSFHIPALIRPRRHSTFIQVAETNDRRLHRFSPLPRLQRVARSVSPIAGLRFYEEESSPNTAQTIDSTIEDELDFWGLDELSALISGENNQDGIDEEDSGEDSALEDYDDDGEEEDDDDFLLFGHR</sequence>
<dbReference type="SMART" id="SM00184">
    <property type="entry name" value="RING"/>
    <property type="match status" value="1"/>
</dbReference>
<dbReference type="SUPFAM" id="SSF161245">
    <property type="entry name" value="Zinc hairpin stack"/>
    <property type="match status" value="1"/>
</dbReference>
<dbReference type="Gene3D" id="3.30.40.10">
    <property type="entry name" value="Zinc/RING finger domain, C3HC4 (zinc finger)"/>
    <property type="match status" value="1"/>
</dbReference>
<dbReference type="InterPro" id="IPR037275">
    <property type="entry name" value="Znf_CTCHY_sf"/>
</dbReference>
<dbReference type="InterPro" id="IPR037274">
    <property type="entry name" value="Znf_CHY_sf"/>
</dbReference>
<name>A0A061HBW8_BLUGR</name>
<dbReference type="InterPro" id="IPR013083">
    <property type="entry name" value="Znf_RING/FYVE/PHD"/>
</dbReference>
<dbReference type="InterPro" id="IPR001841">
    <property type="entry name" value="Znf_RING"/>
</dbReference>
<feature type="region of interest" description="Disordered" evidence="5">
    <location>
        <begin position="44"/>
        <end position="78"/>
    </location>
</feature>
<dbReference type="InterPro" id="IPR039512">
    <property type="entry name" value="RCHY1_zinc-ribbon"/>
</dbReference>
<dbReference type="PROSITE" id="PS51266">
    <property type="entry name" value="ZF_CHY"/>
    <property type="match status" value="1"/>
</dbReference>
<dbReference type="SUPFAM" id="SSF161219">
    <property type="entry name" value="CHY zinc finger-like"/>
    <property type="match status" value="1"/>
</dbReference>
<dbReference type="EMBL" id="UIGY01000251">
    <property type="protein sequence ID" value="SUZ13968.1"/>
    <property type="molecule type" value="Genomic_DNA"/>
</dbReference>
<evidence type="ECO:0000259" key="8">
    <source>
        <dbReference type="PROSITE" id="PS51270"/>
    </source>
</evidence>
<dbReference type="GO" id="GO:0016567">
    <property type="term" value="P:protein ubiquitination"/>
    <property type="evidence" value="ECO:0007669"/>
    <property type="project" value="TreeGrafter"/>
</dbReference>
<dbReference type="GO" id="GO:0008270">
    <property type="term" value="F:zinc ion binding"/>
    <property type="evidence" value="ECO:0007669"/>
    <property type="project" value="UniProtKB-KW"/>
</dbReference>
<feature type="non-terminal residue" evidence="10">
    <location>
        <position position="707"/>
    </location>
</feature>
<proteinExistence type="predicted"/>
<evidence type="ECO:0000313" key="10">
    <source>
        <dbReference type="EMBL" id="SUZ13968.1"/>
    </source>
</evidence>